<accession>A0A4Z0PZF6</accession>
<proteinExistence type="predicted"/>
<dbReference type="AlphaFoldDB" id="A0A4Z0PZF6"/>
<dbReference type="Proteomes" id="UP000297549">
    <property type="component" value="Unassembled WGS sequence"/>
</dbReference>
<sequence length="276" mass="30270">MMLVNKSYPNGVPMPLGGPTSLAVLLLAAIEPDKLYLRSQVLPRLHRAGCANPEASLEAAIAAGWLTQETYGEIGYASRSWLSVHLVKGKSALSPLPLVSYFKPPITNVLPHKDVTLWNIAQLIRGPYLAVRTQQLRALPSTSEERKRLKTGLPSFTPGGTFTKRANDYLIKRSGLLGLDFDHVPDLPAARTRLLEDSSLPIDLLFTSPSGDGLKAMVRVPLGHDHQTNFRALSAYLQDHHGLTPDPSGKDVARACFACHDPEAWVHPMYHNTLSF</sequence>
<protein>
    <recommendedName>
        <fullName evidence="1">BT4734-like N-terminal domain-containing protein</fullName>
    </recommendedName>
</protein>
<feature type="domain" description="BT4734-like N-terminal" evidence="1">
    <location>
        <begin position="149"/>
        <end position="264"/>
    </location>
</feature>
<gene>
    <name evidence="2" type="ORF">E5K00_16430</name>
</gene>
<keyword evidence="3" id="KW-1185">Reference proteome</keyword>
<evidence type="ECO:0000259" key="1">
    <source>
        <dbReference type="Pfam" id="PF08800"/>
    </source>
</evidence>
<dbReference type="EMBL" id="SRLC01000002">
    <property type="protein sequence ID" value="TGE21852.1"/>
    <property type="molecule type" value="Genomic_DNA"/>
</dbReference>
<evidence type="ECO:0000313" key="2">
    <source>
        <dbReference type="EMBL" id="TGE21852.1"/>
    </source>
</evidence>
<reference evidence="2 3" key="1">
    <citation type="submission" date="2019-04" db="EMBL/GenBank/DDBJ databases">
        <authorList>
            <person name="Feng G."/>
            <person name="Zhang J."/>
            <person name="Zhu H."/>
        </authorList>
    </citation>
    <scope>NUCLEOTIDE SEQUENCE [LARGE SCALE GENOMIC DNA]</scope>
    <source>
        <strain evidence="2 3">JCM 31653</strain>
    </source>
</reference>
<evidence type="ECO:0000313" key="3">
    <source>
        <dbReference type="Proteomes" id="UP000297549"/>
    </source>
</evidence>
<dbReference type="InterPro" id="IPR014907">
    <property type="entry name" value="BT4734-like_N"/>
</dbReference>
<name>A0A4Z0PZF6_9BACT</name>
<dbReference type="OrthoDB" id="1522635at2"/>
<organism evidence="2 3">
    <name type="scientific">Hymenobacter aquaticus</name>
    <dbReference type="NCBI Taxonomy" id="1867101"/>
    <lineage>
        <taxon>Bacteria</taxon>
        <taxon>Pseudomonadati</taxon>
        <taxon>Bacteroidota</taxon>
        <taxon>Cytophagia</taxon>
        <taxon>Cytophagales</taxon>
        <taxon>Hymenobacteraceae</taxon>
        <taxon>Hymenobacter</taxon>
    </lineage>
</organism>
<comment type="caution">
    <text evidence="2">The sequence shown here is derived from an EMBL/GenBank/DDBJ whole genome shotgun (WGS) entry which is preliminary data.</text>
</comment>
<dbReference type="Pfam" id="PF08800">
    <property type="entry name" value="BT4734-like_N"/>
    <property type="match status" value="1"/>
</dbReference>